<evidence type="ECO:0000313" key="2">
    <source>
        <dbReference type="Proteomes" id="UP000054324"/>
    </source>
</evidence>
<dbReference type="AlphaFoldDB" id="A0A074Z669"/>
<dbReference type="GeneID" id="20330027"/>
<protein>
    <submittedName>
        <fullName evidence="1">Uncharacterized protein</fullName>
    </submittedName>
</protein>
<organism evidence="1 2">
    <name type="scientific">Opisthorchis viverrini</name>
    <name type="common">Southeast Asian liver fluke</name>
    <dbReference type="NCBI Taxonomy" id="6198"/>
    <lineage>
        <taxon>Eukaryota</taxon>
        <taxon>Metazoa</taxon>
        <taxon>Spiralia</taxon>
        <taxon>Lophotrochozoa</taxon>
        <taxon>Platyhelminthes</taxon>
        <taxon>Trematoda</taxon>
        <taxon>Digenea</taxon>
        <taxon>Opisthorchiida</taxon>
        <taxon>Opisthorchiata</taxon>
        <taxon>Opisthorchiidae</taxon>
        <taxon>Opisthorchis</taxon>
    </lineage>
</organism>
<dbReference type="CTD" id="20330027"/>
<dbReference type="RefSeq" id="XP_009177523.1">
    <property type="nucleotide sequence ID" value="XM_009179259.1"/>
</dbReference>
<dbReference type="Proteomes" id="UP000054324">
    <property type="component" value="Unassembled WGS sequence"/>
</dbReference>
<reference evidence="1 2" key="1">
    <citation type="submission" date="2013-11" db="EMBL/GenBank/DDBJ databases">
        <title>Opisthorchis viverrini - life in the bile duct.</title>
        <authorList>
            <person name="Young N.D."/>
            <person name="Nagarajan N."/>
            <person name="Lin S.J."/>
            <person name="Korhonen P.K."/>
            <person name="Jex A.R."/>
            <person name="Hall R.S."/>
            <person name="Safavi-Hemami H."/>
            <person name="Kaewkong W."/>
            <person name="Bertrand D."/>
            <person name="Gao S."/>
            <person name="Seet Q."/>
            <person name="Wongkham S."/>
            <person name="Teh B.T."/>
            <person name="Wongkham C."/>
            <person name="Intapan P.M."/>
            <person name="Maleewong W."/>
            <person name="Yang X."/>
            <person name="Hu M."/>
            <person name="Wang Z."/>
            <person name="Hofmann A."/>
            <person name="Sternberg P.W."/>
            <person name="Tan P."/>
            <person name="Wang J."/>
            <person name="Gasser R.B."/>
        </authorList>
    </citation>
    <scope>NUCLEOTIDE SEQUENCE [LARGE SCALE GENOMIC DNA]</scope>
</reference>
<keyword evidence="2" id="KW-1185">Reference proteome</keyword>
<proteinExistence type="predicted"/>
<feature type="non-terminal residue" evidence="1">
    <location>
        <position position="156"/>
    </location>
</feature>
<evidence type="ECO:0000313" key="1">
    <source>
        <dbReference type="EMBL" id="KER18730.1"/>
    </source>
</evidence>
<sequence length="156" mass="17807">MNIRVLVETITVRHDGEFCRPTESPQLEFDVSNGASMGRNSLSGKGRSEDELWLVDVGTWLQQAALNVHLHHDILCTIRRKSRAARFDSATQIKLRERCWRFDVQNMLRLIYNGTPNYGRVIRYPRGPDLGPDVRCVQRVPPGHNDANILVLTDSL</sequence>
<name>A0A074Z669_OPIVI</name>
<accession>A0A074Z669</accession>
<gene>
    <name evidence="1" type="ORF">T265_15862</name>
</gene>
<dbReference type="EMBL" id="KL598302">
    <property type="protein sequence ID" value="KER18730.1"/>
    <property type="molecule type" value="Genomic_DNA"/>
</dbReference>
<dbReference type="KEGG" id="ovi:T265_15862"/>